<reference evidence="3 5" key="2">
    <citation type="submission" date="2019-01" db="EMBL/GenBank/DDBJ databases">
        <title>Anoxybacillus flavithermus in powdered infant formula.</title>
        <authorList>
            <person name="Rhee M.S."/>
            <person name="Choi I.-G."/>
            <person name="Cho T.J."/>
            <person name="Park B."/>
        </authorList>
    </citation>
    <scope>NUCLEOTIDE SEQUENCE [LARGE SCALE GENOMIC DNA]</scope>
    <source>
        <strain evidence="3 5">FHS-PPAM212</strain>
    </source>
</reference>
<gene>
    <name evidence="3" type="ORF">EA138_11420</name>
    <name evidence="2" type="ORF">TAF16_1455</name>
</gene>
<proteinExistence type="predicted"/>
<protein>
    <submittedName>
        <fullName evidence="3">YuzL family protein</fullName>
    </submittedName>
</protein>
<dbReference type="PATRIC" id="fig|33934.6.peg.1007"/>
<evidence type="ECO:0000256" key="1">
    <source>
        <dbReference type="SAM" id="MobiDB-lite"/>
    </source>
</evidence>
<feature type="region of interest" description="Disordered" evidence="1">
    <location>
        <begin position="1"/>
        <end position="43"/>
    </location>
</feature>
<organism evidence="2 4">
    <name type="scientific">Anoxybacillus flavithermus</name>
    <dbReference type="NCBI Taxonomy" id="33934"/>
    <lineage>
        <taxon>Bacteria</taxon>
        <taxon>Bacillati</taxon>
        <taxon>Bacillota</taxon>
        <taxon>Bacilli</taxon>
        <taxon>Bacillales</taxon>
        <taxon>Anoxybacillaceae</taxon>
        <taxon>Anoxybacillus</taxon>
    </lineage>
</organism>
<dbReference type="EMBL" id="LUCQ01000085">
    <property type="protein sequence ID" value="OAO79609.1"/>
    <property type="molecule type" value="Genomic_DNA"/>
</dbReference>
<dbReference type="OrthoDB" id="2972390at2"/>
<evidence type="ECO:0000313" key="2">
    <source>
        <dbReference type="EMBL" id="OAO79609.1"/>
    </source>
</evidence>
<evidence type="ECO:0000313" key="4">
    <source>
        <dbReference type="Proteomes" id="UP000078336"/>
    </source>
</evidence>
<name>A0A178TE64_9BACL</name>
<accession>A0A178TE64</accession>
<dbReference type="Proteomes" id="UP000286434">
    <property type="component" value="Unassembled WGS sequence"/>
</dbReference>
<dbReference type="AlphaFoldDB" id="A0A178TE64"/>
<evidence type="ECO:0000313" key="3">
    <source>
        <dbReference type="EMBL" id="RWU09453.1"/>
    </source>
</evidence>
<dbReference type="EMBL" id="SBBW01000057">
    <property type="protein sequence ID" value="RWU09453.1"/>
    <property type="molecule type" value="Genomic_DNA"/>
</dbReference>
<comment type="caution">
    <text evidence="2">The sequence shown here is derived from an EMBL/GenBank/DDBJ whole genome shotgun (WGS) entry which is preliminary data.</text>
</comment>
<sequence>MGKRKKDASKTGLSAPEIKGQGTTEQETGNIELDSSRKKTKRM</sequence>
<dbReference type="Pfam" id="PF14115">
    <property type="entry name" value="YuzL"/>
    <property type="match status" value="1"/>
</dbReference>
<dbReference type="Proteomes" id="UP000078336">
    <property type="component" value="Unassembled WGS sequence"/>
</dbReference>
<evidence type="ECO:0000313" key="5">
    <source>
        <dbReference type="Proteomes" id="UP000286434"/>
    </source>
</evidence>
<dbReference type="RefSeq" id="WP_080601142.1">
    <property type="nucleotide sequence ID" value="NZ_CP021838.1"/>
</dbReference>
<dbReference type="InterPro" id="IPR025625">
    <property type="entry name" value="YuzL"/>
</dbReference>
<keyword evidence="4" id="KW-1185">Reference proteome</keyword>
<reference evidence="2 4" key="1">
    <citation type="submission" date="2016-03" db="EMBL/GenBank/DDBJ databases">
        <title>Spore heat resistance.</title>
        <authorList>
            <person name="Boekhorst J."/>
            <person name="Berendsen E.M."/>
            <person name="Wells-Bennik M.H."/>
            <person name="Kuipers O.P."/>
        </authorList>
    </citation>
    <scope>NUCLEOTIDE SEQUENCE [LARGE SCALE GENOMIC DNA]</scope>
    <source>
        <strain evidence="2 4">AF16</strain>
    </source>
</reference>